<dbReference type="EMBL" id="CM035408">
    <property type="protein sequence ID" value="KAH7442735.1"/>
    <property type="molecule type" value="Genomic_DNA"/>
</dbReference>
<dbReference type="SUPFAM" id="SSF49562">
    <property type="entry name" value="C2 domain (Calcium/lipid-binding domain, CaLB)"/>
    <property type="match status" value="1"/>
</dbReference>
<dbReference type="InterPro" id="IPR000008">
    <property type="entry name" value="C2_dom"/>
</dbReference>
<keyword evidence="5" id="KW-1185">Reference proteome</keyword>
<dbReference type="PROSITE" id="PS50004">
    <property type="entry name" value="C2"/>
    <property type="match status" value="1"/>
</dbReference>
<feature type="domain" description="C2" evidence="3">
    <location>
        <begin position="1"/>
        <end position="97"/>
    </location>
</feature>
<dbReference type="Proteomes" id="UP000825935">
    <property type="component" value="Chromosome 3"/>
</dbReference>
<organism evidence="4 5">
    <name type="scientific">Ceratopteris richardii</name>
    <name type="common">Triangle waterfern</name>
    <dbReference type="NCBI Taxonomy" id="49495"/>
    <lineage>
        <taxon>Eukaryota</taxon>
        <taxon>Viridiplantae</taxon>
        <taxon>Streptophyta</taxon>
        <taxon>Embryophyta</taxon>
        <taxon>Tracheophyta</taxon>
        <taxon>Polypodiopsida</taxon>
        <taxon>Polypodiidae</taxon>
        <taxon>Polypodiales</taxon>
        <taxon>Pteridineae</taxon>
        <taxon>Pteridaceae</taxon>
        <taxon>Parkerioideae</taxon>
        <taxon>Ceratopteris</taxon>
    </lineage>
</organism>
<keyword evidence="2" id="KW-0106">Calcium</keyword>
<protein>
    <recommendedName>
        <fullName evidence="3">C2 domain-containing protein</fullName>
    </recommendedName>
</protein>
<name>A0A8T2VAQ2_CERRI</name>
<dbReference type="AlphaFoldDB" id="A0A8T2VAQ2"/>
<dbReference type="Gene3D" id="2.60.40.150">
    <property type="entry name" value="C2 domain"/>
    <property type="match status" value="1"/>
</dbReference>
<evidence type="ECO:0000259" key="3">
    <source>
        <dbReference type="PROSITE" id="PS50004"/>
    </source>
</evidence>
<comment type="caution">
    <text evidence="4">The sequence shown here is derived from an EMBL/GenBank/DDBJ whole genome shotgun (WGS) entry which is preliminary data.</text>
</comment>
<reference evidence="4" key="1">
    <citation type="submission" date="2021-08" db="EMBL/GenBank/DDBJ databases">
        <title>WGS assembly of Ceratopteris richardii.</title>
        <authorList>
            <person name="Marchant D.B."/>
            <person name="Chen G."/>
            <person name="Jenkins J."/>
            <person name="Shu S."/>
            <person name="Leebens-Mack J."/>
            <person name="Grimwood J."/>
            <person name="Schmutz J."/>
            <person name="Soltis P."/>
            <person name="Soltis D."/>
            <person name="Chen Z.-H."/>
        </authorList>
    </citation>
    <scope>NUCLEOTIDE SEQUENCE</scope>
    <source>
        <strain evidence="4">Whitten #5841</strain>
        <tissue evidence="4">Leaf</tissue>
    </source>
</reference>
<gene>
    <name evidence="4" type="ORF">KP509_03G101700</name>
</gene>
<dbReference type="SMART" id="SM00239">
    <property type="entry name" value="C2"/>
    <property type="match status" value="1"/>
</dbReference>
<evidence type="ECO:0000256" key="2">
    <source>
        <dbReference type="ARBA" id="ARBA00022837"/>
    </source>
</evidence>
<dbReference type="OrthoDB" id="419768at2759"/>
<dbReference type="PANTHER" id="PTHR46502">
    <property type="entry name" value="C2 DOMAIN-CONTAINING"/>
    <property type="match status" value="1"/>
</dbReference>
<accession>A0A8T2VAQ2</accession>
<dbReference type="GO" id="GO:0046872">
    <property type="term" value="F:metal ion binding"/>
    <property type="evidence" value="ECO:0007669"/>
    <property type="project" value="UniProtKB-KW"/>
</dbReference>
<keyword evidence="1" id="KW-0479">Metal-binding</keyword>
<sequence>MPHGTMEVELIKSHDLNDVETFGKSDPFVNLTIGGQKHRSKTIHDGGKSLVWNESFLFEIPHGPEALEVHILHGADEAMGSLTIPLSKFFAERQIAP</sequence>
<evidence type="ECO:0000313" key="5">
    <source>
        <dbReference type="Proteomes" id="UP000825935"/>
    </source>
</evidence>
<evidence type="ECO:0000313" key="4">
    <source>
        <dbReference type="EMBL" id="KAH7442735.1"/>
    </source>
</evidence>
<evidence type="ECO:0000256" key="1">
    <source>
        <dbReference type="ARBA" id="ARBA00022723"/>
    </source>
</evidence>
<dbReference type="InterPro" id="IPR035892">
    <property type="entry name" value="C2_domain_sf"/>
</dbReference>
<dbReference type="Pfam" id="PF00168">
    <property type="entry name" value="C2"/>
    <property type="match status" value="1"/>
</dbReference>
<dbReference type="PANTHER" id="PTHR46502:SF2">
    <property type="entry name" value="16 KDA PHLOEM PROTEIN 2"/>
    <property type="match status" value="1"/>
</dbReference>
<dbReference type="CDD" id="cd00030">
    <property type="entry name" value="C2"/>
    <property type="match status" value="1"/>
</dbReference>
<proteinExistence type="predicted"/>